<name>A0A1Y2F247_PROLT</name>
<evidence type="ECO:0000259" key="1">
    <source>
        <dbReference type="PROSITE" id="PS51471"/>
    </source>
</evidence>
<accession>A0A1Y2F247</accession>
<dbReference type="InterPro" id="IPR005123">
    <property type="entry name" value="Oxoglu/Fe-dep_dioxygenase_dom"/>
</dbReference>
<dbReference type="InterPro" id="IPR032857">
    <property type="entry name" value="ALKBH4"/>
</dbReference>
<dbReference type="PROSITE" id="PS51471">
    <property type="entry name" value="FE2OG_OXY"/>
    <property type="match status" value="1"/>
</dbReference>
<evidence type="ECO:0000313" key="3">
    <source>
        <dbReference type="Proteomes" id="UP000193685"/>
    </source>
</evidence>
<protein>
    <recommendedName>
        <fullName evidence="1">Fe2OG dioxygenase domain-containing protein</fullName>
    </recommendedName>
</protein>
<keyword evidence="3" id="KW-1185">Reference proteome</keyword>
<dbReference type="AlphaFoldDB" id="A0A1Y2F247"/>
<dbReference type="Proteomes" id="UP000193685">
    <property type="component" value="Unassembled WGS sequence"/>
</dbReference>
<dbReference type="GO" id="GO:0070988">
    <property type="term" value="P:demethylation"/>
    <property type="evidence" value="ECO:0007669"/>
    <property type="project" value="InterPro"/>
</dbReference>
<comment type="caution">
    <text evidence="2">The sequence shown here is derived from an EMBL/GenBank/DDBJ whole genome shotgun (WGS) entry which is preliminary data.</text>
</comment>
<sequence>MQSLHEHPDVPGLLIAPCYLSKDEHDKLLAIIKALPWPVSHHKTTGVGNPLTRKALHYGYTFDYKTMGVDQQIPFKPYPDWLRETFPVGSRDLSLNEDEALVNGYQDPDQVTIQYYPPGSGIPPHCDTHSTYTHLFGLSLGNPVTMDFRQPRPEGRFEVPVDLVPGSMIRMSGASRYEFEHGIKKRRSDPWPVEHHLSLAARRRH</sequence>
<dbReference type="PANTHER" id="PTHR12463:SF1">
    <property type="entry name" value="2-OXOGLUTARATE AND FE-DEPENDENT OXYGENASE FAMILY PROTEIN"/>
    <property type="match status" value="1"/>
</dbReference>
<organism evidence="2 3">
    <name type="scientific">Protomyces lactucae-debilis</name>
    <dbReference type="NCBI Taxonomy" id="2754530"/>
    <lineage>
        <taxon>Eukaryota</taxon>
        <taxon>Fungi</taxon>
        <taxon>Dikarya</taxon>
        <taxon>Ascomycota</taxon>
        <taxon>Taphrinomycotina</taxon>
        <taxon>Taphrinomycetes</taxon>
        <taxon>Taphrinales</taxon>
        <taxon>Protomycetaceae</taxon>
        <taxon>Protomyces</taxon>
    </lineage>
</organism>
<dbReference type="STRING" id="56484.A0A1Y2F247"/>
<dbReference type="GO" id="GO:0016491">
    <property type="term" value="F:oxidoreductase activity"/>
    <property type="evidence" value="ECO:0007669"/>
    <property type="project" value="TreeGrafter"/>
</dbReference>
<dbReference type="RefSeq" id="XP_040723162.1">
    <property type="nucleotide sequence ID" value="XM_040871537.1"/>
</dbReference>
<dbReference type="PANTHER" id="PTHR12463">
    <property type="entry name" value="OXYGENASE-RELATED"/>
    <property type="match status" value="1"/>
</dbReference>
<proteinExistence type="predicted"/>
<dbReference type="Pfam" id="PF13532">
    <property type="entry name" value="2OG-FeII_Oxy_2"/>
    <property type="match status" value="1"/>
</dbReference>
<dbReference type="InterPro" id="IPR037151">
    <property type="entry name" value="AlkB-like_sf"/>
</dbReference>
<dbReference type="GO" id="GO:0032451">
    <property type="term" value="F:demethylase activity"/>
    <property type="evidence" value="ECO:0007669"/>
    <property type="project" value="TreeGrafter"/>
</dbReference>
<dbReference type="SUPFAM" id="SSF51197">
    <property type="entry name" value="Clavaminate synthase-like"/>
    <property type="match status" value="1"/>
</dbReference>
<dbReference type="Gene3D" id="2.60.120.590">
    <property type="entry name" value="Alpha-ketoglutarate-dependent dioxygenase AlkB-like"/>
    <property type="match status" value="1"/>
</dbReference>
<feature type="domain" description="Fe2OG dioxygenase" evidence="1">
    <location>
        <begin position="107"/>
        <end position="205"/>
    </location>
</feature>
<dbReference type="GeneID" id="63788136"/>
<dbReference type="OrthoDB" id="271595at2759"/>
<dbReference type="InterPro" id="IPR027450">
    <property type="entry name" value="AlkB-like"/>
</dbReference>
<gene>
    <name evidence="2" type="ORF">BCR37DRAFT_394864</name>
</gene>
<reference evidence="2 3" key="1">
    <citation type="submission" date="2016-07" db="EMBL/GenBank/DDBJ databases">
        <title>Pervasive Adenine N6-methylation of Active Genes in Fungi.</title>
        <authorList>
            <consortium name="DOE Joint Genome Institute"/>
            <person name="Mondo S.J."/>
            <person name="Dannebaum R.O."/>
            <person name="Kuo R.C."/>
            <person name="Labutti K."/>
            <person name="Haridas S."/>
            <person name="Kuo A."/>
            <person name="Salamov A."/>
            <person name="Ahrendt S.R."/>
            <person name="Lipzen A."/>
            <person name="Sullivan W."/>
            <person name="Andreopoulos W.B."/>
            <person name="Clum A."/>
            <person name="Lindquist E."/>
            <person name="Daum C."/>
            <person name="Ramamoorthy G.K."/>
            <person name="Gryganskyi A."/>
            <person name="Culley D."/>
            <person name="Magnuson J.K."/>
            <person name="James T.Y."/>
            <person name="O'Malley M.A."/>
            <person name="Stajich J.E."/>
            <person name="Spatafora J.W."/>
            <person name="Visel A."/>
            <person name="Grigoriev I.V."/>
        </authorList>
    </citation>
    <scope>NUCLEOTIDE SEQUENCE [LARGE SCALE GENOMIC DNA]</scope>
    <source>
        <strain evidence="2 3">12-1054</strain>
    </source>
</reference>
<evidence type="ECO:0000313" key="2">
    <source>
        <dbReference type="EMBL" id="ORY77777.1"/>
    </source>
</evidence>
<dbReference type="EMBL" id="MCFI01000019">
    <property type="protein sequence ID" value="ORY77777.1"/>
    <property type="molecule type" value="Genomic_DNA"/>
</dbReference>